<evidence type="ECO:0000313" key="3">
    <source>
        <dbReference type="Proteomes" id="UP001610432"/>
    </source>
</evidence>
<organism evidence="2 3">
    <name type="scientific">Aspergillus lucknowensis</name>
    <dbReference type="NCBI Taxonomy" id="176173"/>
    <lineage>
        <taxon>Eukaryota</taxon>
        <taxon>Fungi</taxon>
        <taxon>Dikarya</taxon>
        <taxon>Ascomycota</taxon>
        <taxon>Pezizomycotina</taxon>
        <taxon>Eurotiomycetes</taxon>
        <taxon>Eurotiomycetidae</taxon>
        <taxon>Eurotiales</taxon>
        <taxon>Aspergillaceae</taxon>
        <taxon>Aspergillus</taxon>
        <taxon>Aspergillus subgen. Nidulantes</taxon>
    </lineage>
</organism>
<protein>
    <submittedName>
        <fullName evidence="2">Uncharacterized protein</fullName>
    </submittedName>
</protein>
<feature type="compositionally biased region" description="Polar residues" evidence="1">
    <location>
        <begin position="24"/>
        <end position="35"/>
    </location>
</feature>
<name>A0ABR4LI49_9EURO</name>
<reference evidence="2 3" key="1">
    <citation type="submission" date="2024-07" db="EMBL/GenBank/DDBJ databases">
        <title>Section-level genome sequencing and comparative genomics of Aspergillus sections Usti and Cavernicolus.</title>
        <authorList>
            <consortium name="Lawrence Berkeley National Laboratory"/>
            <person name="Nybo J.L."/>
            <person name="Vesth T.C."/>
            <person name="Theobald S."/>
            <person name="Frisvad J.C."/>
            <person name="Larsen T.O."/>
            <person name="Kjaerboelling I."/>
            <person name="Rothschild-Mancinelli K."/>
            <person name="Lyhne E.K."/>
            <person name="Kogle M.E."/>
            <person name="Barry K."/>
            <person name="Clum A."/>
            <person name="Na H."/>
            <person name="Ledsgaard L."/>
            <person name="Lin J."/>
            <person name="Lipzen A."/>
            <person name="Kuo A."/>
            <person name="Riley R."/>
            <person name="Mondo S."/>
            <person name="Labutti K."/>
            <person name="Haridas S."/>
            <person name="Pangalinan J."/>
            <person name="Salamov A.A."/>
            <person name="Simmons B.A."/>
            <person name="Magnuson J.K."/>
            <person name="Chen J."/>
            <person name="Drula E."/>
            <person name="Henrissat B."/>
            <person name="Wiebenga A."/>
            <person name="Lubbers R.J."/>
            <person name="Gomes A.C."/>
            <person name="Macurrencykelacurrency M.R."/>
            <person name="Stajich J."/>
            <person name="Grigoriev I.V."/>
            <person name="Mortensen U.H."/>
            <person name="De Vries R.P."/>
            <person name="Baker S.E."/>
            <person name="Andersen M.R."/>
        </authorList>
    </citation>
    <scope>NUCLEOTIDE SEQUENCE [LARGE SCALE GENOMIC DNA]</scope>
    <source>
        <strain evidence="2 3">CBS 449.75</strain>
    </source>
</reference>
<dbReference type="RefSeq" id="XP_070882768.1">
    <property type="nucleotide sequence ID" value="XM_071025987.1"/>
</dbReference>
<evidence type="ECO:0000256" key="1">
    <source>
        <dbReference type="SAM" id="MobiDB-lite"/>
    </source>
</evidence>
<feature type="region of interest" description="Disordered" evidence="1">
    <location>
        <begin position="1"/>
        <end position="59"/>
    </location>
</feature>
<evidence type="ECO:0000313" key="2">
    <source>
        <dbReference type="EMBL" id="KAL2863789.1"/>
    </source>
</evidence>
<dbReference type="EMBL" id="JBFXLQ010000047">
    <property type="protein sequence ID" value="KAL2863789.1"/>
    <property type="molecule type" value="Genomic_DNA"/>
</dbReference>
<keyword evidence="3" id="KW-1185">Reference proteome</keyword>
<dbReference type="Proteomes" id="UP001610432">
    <property type="component" value="Unassembled WGS sequence"/>
</dbReference>
<dbReference type="GeneID" id="98141059"/>
<feature type="compositionally biased region" description="Polar residues" evidence="1">
    <location>
        <begin position="7"/>
        <end position="16"/>
    </location>
</feature>
<gene>
    <name evidence="2" type="ORF">BJX67DRAFT_234663</name>
</gene>
<comment type="caution">
    <text evidence="2">The sequence shown here is derived from an EMBL/GenBank/DDBJ whole genome shotgun (WGS) entry which is preliminary data.</text>
</comment>
<accession>A0ABR4LI49</accession>
<sequence length="439" mass="48902">MTKEQEAISSAPSETVATPAESAVTPSCTCTSSDTEIPDEAQTPTLLEARSTPRVGHHPVDRLSIHKAATINYNQPVFKELAANLAIQRREILWKAQTLLSREKQKTLGVRRRRGVLDGRAVAVAKQLHKDKLLNDREFNELFPDWHWASSGESLYVLVECNQEAAQLLYDAGLDDVDDVDELGYSPLSLLEIPNKATSAHGRYQTESPPDALATYLSMCEWFKAKGASLNRVSGLTHATPLHHIAGRIGRYLGGSMEERCKSFGSRGPATISRRFANDCADIIKPLSSSILRDIWKDMEHHDLYACPCALGGCLAFNVLINETIKRHRSPTVVSLMAVVLVKKLIDASVPAETRAQQDVRAPIVLRACTFACLGLAHSCRSSSLHRFRRMSGEERRRASDATMDGLVAEFEAKYLELKLPLWDFFTEWWLGRMYELLG</sequence>
<proteinExistence type="predicted"/>